<dbReference type="Proteomes" id="UP000003671">
    <property type="component" value="Unassembled WGS sequence"/>
</dbReference>
<name>C9KK18_9FIRM</name>
<organism evidence="1 2">
    <name type="scientific">Mitsuokella multacida DSM 20544</name>
    <dbReference type="NCBI Taxonomy" id="500635"/>
    <lineage>
        <taxon>Bacteria</taxon>
        <taxon>Bacillati</taxon>
        <taxon>Bacillota</taxon>
        <taxon>Negativicutes</taxon>
        <taxon>Selenomonadales</taxon>
        <taxon>Selenomonadaceae</taxon>
        <taxon>Mitsuokella</taxon>
    </lineage>
</organism>
<dbReference type="EMBL" id="ABWK02000009">
    <property type="protein sequence ID" value="EEX69469.1"/>
    <property type="molecule type" value="Genomic_DNA"/>
</dbReference>
<reference evidence="1" key="1">
    <citation type="submission" date="2009-09" db="EMBL/GenBank/DDBJ databases">
        <authorList>
            <person name="Weinstock G."/>
            <person name="Sodergren E."/>
            <person name="Clifton S."/>
            <person name="Fulton L."/>
            <person name="Fulton B."/>
            <person name="Courtney L."/>
            <person name="Fronick C."/>
            <person name="Harrison M."/>
            <person name="Strong C."/>
            <person name="Farmer C."/>
            <person name="Delahaunty K."/>
            <person name="Markovic C."/>
            <person name="Hall O."/>
            <person name="Minx P."/>
            <person name="Tomlinson C."/>
            <person name="Mitreva M."/>
            <person name="Nelson J."/>
            <person name="Hou S."/>
            <person name="Wollam A."/>
            <person name="Pepin K.H."/>
            <person name="Johnson M."/>
            <person name="Bhonagiri V."/>
            <person name="Nash W.E."/>
            <person name="Warren W."/>
            <person name="Chinwalla A."/>
            <person name="Mardis E.R."/>
            <person name="Wilson R.K."/>
        </authorList>
    </citation>
    <scope>NUCLEOTIDE SEQUENCE [LARGE SCALE GENOMIC DNA]</scope>
    <source>
        <strain evidence="1">DSM 20544</strain>
    </source>
</reference>
<dbReference type="AlphaFoldDB" id="C9KK18"/>
<sequence length="40" mass="4512">MISLSFSDILLHYTPSTCHPPSSGRFVTILSRISWCCIEI</sequence>
<protein>
    <submittedName>
        <fullName evidence="1">Uncharacterized protein</fullName>
    </submittedName>
</protein>
<accession>C9KK18</accession>
<gene>
    <name evidence="1" type="ORF">MITSMUL_03517</name>
</gene>
<evidence type="ECO:0000313" key="1">
    <source>
        <dbReference type="EMBL" id="EEX69469.1"/>
    </source>
</evidence>
<evidence type="ECO:0000313" key="2">
    <source>
        <dbReference type="Proteomes" id="UP000003671"/>
    </source>
</evidence>
<comment type="caution">
    <text evidence="1">The sequence shown here is derived from an EMBL/GenBank/DDBJ whole genome shotgun (WGS) entry which is preliminary data.</text>
</comment>
<dbReference type="HOGENOM" id="CLU_3292505_0_0_9"/>
<keyword evidence="2" id="KW-1185">Reference proteome</keyword>
<proteinExistence type="predicted"/>
<dbReference type="STRING" id="500635.MITSMUL_03517"/>